<evidence type="ECO:0000313" key="2">
    <source>
        <dbReference type="Proteomes" id="UP000521943"/>
    </source>
</evidence>
<comment type="caution">
    <text evidence="1">The sequence shown here is derived from an EMBL/GenBank/DDBJ whole genome shotgun (WGS) entry which is preliminary data.</text>
</comment>
<dbReference type="EMBL" id="JACGCI010000005">
    <property type="protein sequence ID" value="KAF6763499.1"/>
    <property type="molecule type" value="Genomic_DNA"/>
</dbReference>
<proteinExistence type="predicted"/>
<gene>
    <name evidence="1" type="ORF">DFP72DRAFT_872338</name>
</gene>
<evidence type="ECO:0000313" key="1">
    <source>
        <dbReference type="EMBL" id="KAF6763499.1"/>
    </source>
</evidence>
<name>A0A8H6IFH4_9AGAR</name>
<dbReference type="Proteomes" id="UP000521943">
    <property type="component" value="Unassembled WGS sequence"/>
</dbReference>
<dbReference type="AlphaFoldDB" id="A0A8H6IFH4"/>
<keyword evidence="2" id="KW-1185">Reference proteome</keyword>
<reference evidence="1 2" key="1">
    <citation type="submission" date="2020-07" db="EMBL/GenBank/DDBJ databases">
        <title>Comparative genomics of pyrophilous fungi reveals a link between fire events and developmental genes.</title>
        <authorList>
            <consortium name="DOE Joint Genome Institute"/>
            <person name="Steindorff A.S."/>
            <person name="Carver A."/>
            <person name="Calhoun S."/>
            <person name="Stillman K."/>
            <person name="Liu H."/>
            <person name="Lipzen A."/>
            <person name="Pangilinan J."/>
            <person name="Labutti K."/>
            <person name="Bruns T.D."/>
            <person name="Grigoriev I.V."/>
        </authorList>
    </citation>
    <scope>NUCLEOTIDE SEQUENCE [LARGE SCALE GENOMIC DNA]</scope>
    <source>
        <strain evidence="1 2">CBS 144469</strain>
    </source>
</reference>
<organism evidence="1 2">
    <name type="scientific">Ephemerocybe angulata</name>
    <dbReference type="NCBI Taxonomy" id="980116"/>
    <lineage>
        <taxon>Eukaryota</taxon>
        <taxon>Fungi</taxon>
        <taxon>Dikarya</taxon>
        <taxon>Basidiomycota</taxon>
        <taxon>Agaricomycotina</taxon>
        <taxon>Agaricomycetes</taxon>
        <taxon>Agaricomycetidae</taxon>
        <taxon>Agaricales</taxon>
        <taxon>Agaricineae</taxon>
        <taxon>Psathyrellaceae</taxon>
        <taxon>Ephemerocybe</taxon>
    </lineage>
</organism>
<sequence>MNLKTWQPIFSDEGVVYGQRSSSGWVWRSVGVPLALDLARCLVDAARLNSFSPTPRRKNCCYQSPSGDRTSLKLSDHHVRRVQTMVPSVESEQREATRHSAVKILARTERLLVKAPGLSVKAVLVERMREGGCQVTCSEEVVLFADSFACGTRSTCIGPSVHQHHRLPLSQAPSTRVLSSLEGVYQDSCVCDGV</sequence>
<accession>A0A8H6IFH4</accession>
<protein>
    <submittedName>
        <fullName evidence="1">Uncharacterized protein</fullName>
    </submittedName>
</protein>